<dbReference type="PANTHER" id="PTHR43553:SF27">
    <property type="entry name" value="ENERGY-COUPLING FACTOR TRANSPORTER ATP-BINDING PROTEIN ECFA2"/>
    <property type="match status" value="1"/>
</dbReference>
<evidence type="ECO:0000259" key="9">
    <source>
        <dbReference type="SMART" id="SM00382"/>
    </source>
</evidence>
<reference evidence="11" key="1">
    <citation type="submission" date="2018-04" db="EMBL/GenBank/DDBJ databases">
        <title>Complete genome sequence of Sulfodiicoccus acidiphilus strain HS-1.</title>
        <authorList>
            <person name="Sakai H.D."/>
            <person name="Kurosawa N."/>
        </authorList>
    </citation>
    <scope>NUCLEOTIDE SEQUENCE [LARGE SCALE GENOMIC DNA]</scope>
    <source>
        <strain evidence="11">HS-1</strain>
    </source>
</reference>
<comment type="subcellular location">
    <subcellularLocation>
        <location evidence="1">Cell membrane</location>
        <topology evidence="1">Peripheral membrane protein</topology>
    </subcellularLocation>
</comment>
<dbReference type="Pfam" id="PF00005">
    <property type="entry name" value="ABC_tran"/>
    <property type="match status" value="2"/>
</dbReference>
<comment type="function">
    <text evidence="8">Probably part of an ABC transporter complex. Responsible for energy coupling to the transport system.</text>
</comment>
<dbReference type="CDD" id="cd03225">
    <property type="entry name" value="ABC_cobalt_CbiO_domain1"/>
    <property type="match status" value="1"/>
</dbReference>
<dbReference type="PROSITE" id="PS00211">
    <property type="entry name" value="ABC_TRANSPORTER_1"/>
    <property type="match status" value="1"/>
</dbReference>
<dbReference type="InterPro" id="IPR017871">
    <property type="entry name" value="ABC_transporter-like_CS"/>
</dbReference>
<feature type="domain" description="AAA+ ATPase" evidence="9">
    <location>
        <begin position="225"/>
        <end position="368"/>
    </location>
</feature>
<dbReference type="GO" id="GO:0042626">
    <property type="term" value="F:ATPase-coupled transmembrane transporter activity"/>
    <property type="evidence" value="ECO:0007669"/>
    <property type="project" value="TreeGrafter"/>
</dbReference>
<dbReference type="EMBL" id="AP018553">
    <property type="protein sequence ID" value="BBD73818.1"/>
    <property type="molecule type" value="Genomic_DNA"/>
</dbReference>
<evidence type="ECO:0000256" key="8">
    <source>
        <dbReference type="ARBA" id="ARBA00025157"/>
    </source>
</evidence>
<organism evidence="10 11">
    <name type="scientific">Sulfodiicoccus acidiphilus</name>
    <dbReference type="NCBI Taxonomy" id="1670455"/>
    <lineage>
        <taxon>Archaea</taxon>
        <taxon>Thermoproteota</taxon>
        <taxon>Thermoprotei</taxon>
        <taxon>Sulfolobales</taxon>
        <taxon>Sulfolobaceae</taxon>
        <taxon>Sulfodiicoccus</taxon>
    </lineage>
</organism>
<keyword evidence="2" id="KW-0813">Transport</keyword>
<keyword evidence="5 10" id="KW-0067">ATP-binding</keyword>
<dbReference type="InterPro" id="IPR015856">
    <property type="entry name" value="ABC_transpr_CbiO/EcfA_su"/>
</dbReference>
<evidence type="ECO:0000313" key="11">
    <source>
        <dbReference type="Proteomes" id="UP000276741"/>
    </source>
</evidence>
<keyword evidence="4" id="KW-0547">Nucleotide-binding</keyword>
<dbReference type="SUPFAM" id="SSF52540">
    <property type="entry name" value="P-loop containing nucleoside triphosphate hydrolases"/>
    <property type="match status" value="2"/>
</dbReference>
<name>A0A348B6L6_9CREN</name>
<dbReference type="InterPro" id="IPR003439">
    <property type="entry name" value="ABC_transporter-like_ATP-bd"/>
</dbReference>
<evidence type="ECO:0000256" key="2">
    <source>
        <dbReference type="ARBA" id="ARBA00022448"/>
    </source>
</evidence>
<dbReference type="Proteomes" id="UP000276741">
    <property type="component" value="Chromosome"/>
</dbReference>
<dbReference type="InterPro" id="IPR003593">
    <property type="entry name" value="AAA+_ATPase"/>
</dbReference>
<dbReference type="KEGG" id="sacd:HS1genome_2207"/>
<dbReference type="GeneID" id="38667663"/>
<dbReference type="GO" id="GO:0005524">
    <property type="term" value="F:ATP binding"/>
    <property type="evidence" value="ECO:0007669"/>
    <property type="project" value="UniProtKB-KW"/>
</dbReference>
<dbReference type="InterPro" id="IPR050095">
    <property type="entry name" value="ECF_ABC_transporter_ATP-bd"/>
</dbReference>
<evidence type="ECO:0000256" key="6">
    <source>
        <dbReference type="ARBA" id="ARBA00022967"/>
    </source>
</evidence>
<dbReference type="GO" id="GO:0043190">
    <property type="term" value="C:ATP-binding cassette (ABC) transporter complex"/>
    <property type="evidence" value="ECO:0007669"/>
    <property type="project" value="TreeGrafter"/>
</dbReference>
<dbReference type="Gene3D" id="3.40.50.300">
    <property type="entry name" value="P-loop containing nucleotide triphosphate hydrolases"/>
    <property type="match status" value="2"/>
</dbReference>
<proteinExistence type="predicted"/>
<evidence type="ECO:0000256" key="4">
    <source>
        <dbReference type="ARBA" id="ARBA00022741"/>
    </source>
</evidence>
<accession>A0A348B6L6</accession>
<evidence type="ECO:0000256" key="5">
    <source>
        <dbReference type="ARBA" id="ARBA00022840"/>
    </source>
</evidence>
<evidence type="ECO:0000256" key="3">
    <source>
        <dbReference type="ARBA" id="ARBA00022475"/>
    </source>
</evidence>
<keyword evidence="3" id="KW-1003">Cell membrane</keyword>
<keyword evidence="6" id="KW-1278">Translocase</keyword>
<dbReference type="PANTHER" id="PTHR43553">
    <property type="entry name" value="HEAVY METAL TRANSPORTER"/>
    <property type="match status" value="1"/>
</dbReference>
<evidence type="ECO:0000256" key="7">
    <source>
        <dbReference type="ARBA" id="ARBA00023136"/>
    </source>
</evidence>
<dbReference type="SMART" id="SM00382">
    <property type="entry name" value="AAA"/>
    <property type="match status" value="2"/>
</dbReference>
<dbReference type="RefSeq" id="WP_126451075.1">
    <property type="nucleotide sequence ID" value="NZ_AP018553.1"/>
</dbReference>
<evidence type="ECO:0000313" key="10">
    <source>
        <dbReference type="EMBL" id="BBD73818.1"/>
    </source>
</evidence>
<dbReference type="AlphaFoldDB" id="A0A348B6L6"/>
<protein>
    <submittedName>
        <fullName evidence="10">ABC transporter ATP-binding protein</fullName>
    </submittedName>
</protein>
<feature type="domain" description="AAA+ ATPase" evidence="9">
    <location>
        <begin position="11"/>
        <end position="178"/>
    </location>
</feature>
<keyword evidence="7" id="KW-0472">Membrane</keyword>
<sequence length="369" mass="40814">MFVVGGVEIDQGERVALLGKSGSGKTSLIRAAICLKEGPRPVLDGQDFCSSPDYSKVSAVGQEPAWQVLAESSKEELSLISRYHPVDFKVAQNLMGPYFDTPFNRLSDGYKRRFVLSSVLAGEPKYLLLDEPLSNLDDEAVKLVSSSFPSTSLIAEHRVKDLRALVQRAYVIEGKAKEIELDLLWSERFLKSHGLRGFRVFREKRPLGEVLLSAEVKGIKLEVRKREVLCIVGPNGAGKTTTIRELSRKGVRPVFQSPDLQFFFRTVKDEVGSSEAMQLFQLTDKASRSPYSLSFGEKMRVLMASALASEAKVVAFDEPSAGMDGDALVSFVKALELMVEQDRGVVVATHDSDVIDLCDSTIRLSWSSW</sequence>
<evidence type="ECO:0000256" key="1">
    <source>
        <dbReference type="ARBA" id="ARBA00004202"/>
    </source>
</evidence>
<dbReference type="OrthoDB" id="35850at2157"/>
<keyword evidence="11" id="KW-1185">Reference proteome</keyword>
<gene>
    <name evidence="10" type="ORF">HS1genome_2207</name>
</gene>
<dbReference type="InterPro" id="IPR027417">
    <property type="entry name" value="P-loop_NTPase"/>
</dbReference>
<dbReference type="GO" id="GO:0016887">
    <property type="term" value="F:ATP hydrolysis activity"/>
    <property type="evidence" value="ECO:0007669"/>
    <property type="project" value="InterPro"/>
</dbReference>